<name>A0A9Q1J7C0_SYNKA</name>
<reference evidence="2" key="1">
    <citation type="journal article" date="2023" name="Science">
        <title>Genome structures resolve the early diversification of teleost fishes.</title>
        <authorList>
            <person name="Parey E."/>
            <person name="Louis A."/>
            <person name="Montfort J."/>
            <person name="Bouchez O."/>
            <person name="Roques C."/>
            <person name="Iampietro C."/>
            <person name="Lluch J."/>
            <person name="Castinel A."/>
            <person name="Donnadieu C."/>
            <person name="Desvignes T."/>
            <person name="Floi Bucao C."/>
            <person name="Jouanno E."/>
            <person name="Wen M."/>
            <person name="Mejri S."/>
            <person name="Dirks R."/>
            <person name="Jansen H."/>
            <person name="Henkel C."/>
            <person name="Chen W.J."/>
            <person name="Zahm M."/>
            <person name="Cabau C."/>
            <person name="Klopp C."/>
            <person name="Thompson A.W."/>
            <person name="Robinson-Rechavi M."/>
            <person name="Braasch I."/>
            <person name="Lecointre G."/>
            <person name="Bobe J."/>
            <person name="Postlethwait J.H."/>
            <person name="Berthelot C."/>
            <person name="Roest Crollius H."/>
            <person name="Guiguen Y."/>
        </authorList>
    </citation>
    <scope>NUCLEOTIDE SEQUENCE</scope>
    <source>
        <strain evidence="2">WJC10195</strain>
    </source>
</reference>
<dbReference type="EMBL" id="JAINUF010000002">
    <property type="protein sequence ID" value="KAJ8374249.1"/>
    <property type="molecule type" value="Genomic_DNA"/>
</dbReference>
<sequence>MIASFVHDGPETRVAAASARVKAPFGGAVSNSALQSLSGLSRASSSLLTQNRRENKTTYSRTRKPARVPISRRGGHMTGGERGSVARSPASCSGSQR</sequence>
<comment type="caution">
    <text evidence="2">The sequence shown here is derived from an EMBL/GenBank/DDBJ whole genome shotgun (WGS) entry which is preliminary data.</text>
</comment>
<evidence type="ECO:0000313" key="2">
    <source>
        <dbReference type="EMBL" id="KAJ8374249.1"/>
    </source>
</evidence>
<keyword evidence="3" id="KW-1185">Reference proteome</keyword>
<gene>
    <name evidence="2" type="ORF">SKAU_G00048290</name>
</gene>
<feature type="region of interest" description="Disordered" evidence="1">
    <location>
        <begin position="41"/>
        <end position="97"/>
    </location>
</feature>
<protein>
    <submittedName>
        <fullName evidence="2">Uncharacterized protein</fullName>
    </submittedName>
</protein>
<evidence type="ECO:0000313" key="3">
    <source>
        <dbReference type="Proteomes" id="UP001152622"/>
    </source>
</evidence>
<accession>A0A9Q1J7C0</accession>
<organism evidence="2 3">
    <name type="scientific">Synaphobranchus kaupii</name>
    <name type="common">Kaup's arrowtooth eel</name>
    <dbReference type="NCBI Taxonomy" id="118154"/>
    <lineage>
        <taxon>Eukaryota</taxon>
        <taxon>Metazoa</taxon>
        <taxon>Chordata</taxon>
        <taxon>Craniata</taxon>
        <taxon>Vertebrata</taxon>
        <taxon>Euteleostomi</taxon>
        <taxon>Actinopterygii</taxon>
        <taxon>Neopterygii</taxon>
        <taxon>Teleostei</taxon>
        <taxon>Anguilliformes</taxon>
        <taxon>Synaphobranchidae</taxon>
        <taxon>Synaphobranchus</taxon>
    </lineage>
</organism>
<proteinExistence type="predicted"/>
<dbReference type="AlphaFoldDB" id="A0A9Q1J7C0"/>
<evidence type="ECO:0000256" key="1">
    <source>
        <dbReference type="SAM" id="MobiDB-lite"/>
    </source>
</evidence>
<dbReference type="Proteomes" id="UP001152622">
    <property type="component" value="Chromosome 2"/>
</dbReference>